<evidence type="ECO:0000313" key="3">
    <source>
        <dbReference type="EMBL" id="AZK44956.1"/>
    </source>
</evidence>
<dbReference type="KEGG" id="plen:EIM92_01055"/>
<keyword evidence="1" id="KW-0472">Membrane</keyword>
<feature type="transmembrane region" description="Helical" evidence="1">
    <location>
        <begin position="31"/>
        <end position="53"/>
    </location>
</feature>
<keyword evidence="4" id="KW-1185">Reference proteome</keyword>
<feature type="transmembrane region" description="Helical" evidence="1">
    <location>
        <begin position="73"/>
        <end position="91"/>
    </location>
</feature>
<keyword evidence="2" id="KW-0732">Signal</keyword>
<feature type="chain" id="PRO_5019443486" description="Metal-dependent hydrolase" evidence="2">
    <location>
        <begin position="22"/>
        <end position="251"/>
    </location>
</feature>
<sequence>MNKQGHSALALLAGSATSVTALTTSPMSTSLEVIGFAGVVCTASILGGFAPDLDHKTSTASQKIQLSSGKRKLMRALSGIFLCIGFALILLGYSMQAGSICIGAGIVAGCLARLRTIILIASGVLMLVGYAIYEWHWMALFTGIALLMMPFVKHRWIIHSPEFAIILSLGLYIFGSQYPGLVVTSCLGFIAGWWSHLFGDIFGSEGIRSLFAPRFKIALRLFDNGGFAERIISKLCQLCSIVIWVWYGVVL</sequence>
<keyword evidence="1" id="KW-0812">Transmembrane</keyword>
<dbReference type="RefSeq" id="WP_125081091.1">
    <property type="nucleotide sequence ID" value="NZ_CP034248.1"/>
</dbReference>
<dbReference type="Proteomes" id="UP000273145">
    <property type="component" value="Chromosome"/>
</dbReference>
<evidence type="ECO:0000313" key="4">
    <source>
        <dbReference type="Proteomes" id="UP000273145"/>
    </source>
</evidence>
<dbReference type="OrthoDB" id="2608990at2"/>
<dbReference type="EMBL" id="CP034248">
    <property type="protein sequence ID" value="AZK44956.1"/>
    <property type="molecule type" value="Genomic_DNA"/>
</dbReference>
<proteinExistence type="predicted"/>
<protein>
    <recommendedName>
        <fullName evidence="5">Metal-dependent hydrolase</fullName>
    </recommendedName>
</protein>
<evidence type="ECO:0000256" key="2">
    <source>
        <dbReference type="SAM" id="SignalP"/>
    </source>
</evidence>
<name>A0A3S8RPS3_9BACL</name>
<gene>
    <name evidence="3" type="ORF">EIM92_01055</name>
</gene>
<evidence type="ECO:0008006" key="5">
    <source>
        <dbReference type="Google" id="ProtNLM"/>
    </source>
</evidence>
<feature type="transmembrane region" description="Helical" evidence="1">
    <location>
        <begin position="231"/>
        <end position="250"/>
    </location>
</feature>
<dbReference type="InterPro" id="IPR007404">
    <property type="entry name" value="YdjM-like"/>
</dbReference>
<feature type="signal peptide" evidence="2">
    <location>
        <begin position="1"/>
        <end position="21"/>
    </location>
</feature>
<accession>A0A3S8RPS3</accession>
<feature type="transmembrane region" description="Helical" evidence="1">
    <location>
        <begin position="139"/>
        <end position="157"/>
    </location>
</feature>
<evidence type="ECO:0000256" key="1">
    <source>
        <dbReference type="SAM" id="Phobius"/>
    </source>
</evidence>
<organism evidence="3 4">
    <name type="scientific">Paenibacillus lentus</name>
    <dbReference type="NCBI Taxonomy" id="1338368"/>
    <lineage>
        <taxon>Bacteria</taxon>
        <taxon>Bacillati</taxon>
        <taxon>Bacillota</taxon>
        <taxon>Bacilli</taxon>
        <taxon>Bacillales</taxon>
        <taxon>Paenibacillaceae</taxon>
        <taxon>Paenibacillus</taxon>
    </lineage>
</organism>
<dbReference type="Pfam" id="PF04307">
    <property type="entry name" value="YdjM"/>
    <property type="match status" value="1"/>
</dbReference>
<reference evidence="3 4" key="1">
    <citation type="submission" date="2018-11" db="EMBL/GenBank/DDBJ databases">
        <title>Genome sequencing of Paenibacillus lentus DSM25539(T).</title>
        <authorList>
            <person name="Kook J.-K."/>
            <person name="Park S.-N."/>
            <person name="Lim Y.K."/>
        </authorList>
    </citation>
    <scope>NUCLEOTIDE SEQUENCE [LARGE SCALE GENOMIC DNA]</scope>
    <source>
        <strain evidence="3 4">DSM 25539</strain>
    </source>
</reference>
<keyword evidence="1" id="KW-1133">Transmembrane helix</keyword>
<feature type="transmembrane region" description="Helical" evidence="1">
    <location>
        <begin position="169"/>
        <end position="194"/>
    </location>
</feature>
<dbReference type="AlphaFoldDB" id="A0A3S8RPS3"/>
<feature type="transmembrane region" description="Helical" evidence="1">
    <location>
        <begin position="117"/>
        <end position="133"/>
    </location>
</feature>